<organism evidence="1 2">
    <name type="scientific">Candidatus Liberibacter asiaticus str. gxpsy</name>
    <dbReference type="NCBI Taxonomy" id="1174529"/>
    <lineage>
        <taxon>Bacteria</taxon>
        <taxon>Pseudomonadati</taxon>
        <taxon>Pseudomonadota</taxon>
        <taxon>Alphaproteobacteria</taxon>
        <taxon>Hyphomicrobiales</taxon>
        <taxon>Rhizobiaceae</taxon>
        <taxon>Liberibacter</taxon>
    </lineage>
</organism>
<dbReference type="RefSeq" id="WP_015452828.1">
    <property type="nucleotide sequence ID" value="NC_020549.1"/>
</dbReference>
<dbReference type="EMBL" id="CP004005">
    <property type="protein sequence ID" value="AGH17233.1"/>
    <property type="molecule type" value="Genomic_DNA"/>
</dbReference>
<gene>
    <name evidence="1" type="ORF">WSI_04315</name>
</gene>
<sequence>MNGDIFLVHRRDEMDSKNFSKAIEVRYTRLLEDNPILIGMGEGILFCGIFYAL</sequence>
<keyword evidence="2" id="KW-1185">Reference proteome</keyword>
<dbReference type="Proteomes" id="UP000011820">
    <property type="component" value="Chromosome"/>
</dbReference>
<evidence type="ECO:0000313" key="1">
    <source>
        <dbReference type="EMBL" id="AGH17233.1"/>
    </source>
</evidence>
<proteinExistence type="predicted"/>
<name>A0ABN4B5A2_LIBAS</name>
<dbReference type="GeneID" id="93077458"/>
<protein>
    <submittedName>
        <fullName evidence="1">Uncharacterized protein</fullName>
    </submittedName>
</protein>
<evidence type="ECO:0000313" key="2">
    <source>
        <dbReference type="Proteomes" id="UP000011820"/>
    </source>
</evidence>
<reference evidence="1 2" key="1">
    <citation type="journal article" date="2013" name="Genome Announc.">
        <title>Complete Genome Sequence of a Chinese Strain of 'Candidatus Liberibacter asiaticus'.</title>
        <authorList>
            <person name="Lin H."/>
            <person name="Han C.S."/>
            <person name="Liu B."/>
            <person name="Lou B."/>
            <person name="Bai X."/>
            <person name="Deng C."/>
            <person name="Civerolo E.L."/>
            <person name="Gupta G."/>
        </authorList>
    </citation>
    <scope>NUCLEOTIDE SEQUENCE [LARGE SCALE GENOMIC DNA]</scope>
    <source>
        <strain evidence="2">gxpsy</strain>
    </source>
</reference>
<accession>A0ABN4B5A2</accession>